<evidence type="ECO:0000256" key="2">
    <source>
        <dbReference type="ARBA" id="ARBA00012261"/>
    </source>
</evidence>
<organism evidence="8">
    <name type="scientific">freshwater metagenome</name>
    <dbReference type="NCBI Taxonomy" id="449393"/>
    <lineage>
        <taxon>unclassified sequences</taxon>
        <taxon>metagenomes</taxon>
        <taxon>ecological metagenomes</taxon>
    </lineage>
</organism>
<dbReference type="GO" id="GO:0004479">
    <property type="term" value="F:methionyl-tRNA formyltransferase activity"/>
    <property type="evidence" value="ECO:0007669"/>
    <property type="project" value="UniProtKB-EC"/>
</dbReference>
<feature type="domain" description="Formyl transferase N-terminal" evidence="6">
    <location>
        <begin position="6"/>
        <end position="170"/>
    </location>
</feature>
<dbReference type="EMBL" id="CAFAAV010000180">
    <property type="protein sequence ID" value="CAB4830559.1"/>
    <property type="molecule type" value="Genomic_DNA"/>
</dbReference>
<comment type="similarity">
    <text evidence="1">Belongs to the Fmt family.</text>
</comment>
<reference evidence="8" key="1">
    <citation type="submission" date="2020-05" db="EMBL/GenBank/DDBJ databases">
        <authorList>
            <person name="Chiriac C."/>
            <person name="Salcher M."/>
            <person name="Ghai R."/>
            <person name="Kavagutti S V."/>
        </authorList>
    </citation>
    <scope>NUCLEOTIDE SEQUENCE</scope>
</reference>
<dbReference type="CDD" id="cd08704">
    <property type="entry name" value="Met_tRNA_FMT_C"/>
    <property type="match status" value="1"/>
</dbReference>
<evidence type="ECO:0000259" key="6">
    <source>
        <dbReference type="Pfam" id="PF00551"/>
    </source>
</evidence>
<dbReference type="InterPro" id="IPR036477">
    <property type="entry name" value="Formyl_transf_N_sf"/>
</dbReference>
<dbReference type="InterPro" id="IPR044135">
    <property type="entry name" value="Met-tRNA-FMT_C"/>
</dbReference>
<evidence type="ECO:0000313" key="8">
    <source>
        <dbReference type="EMBL" id="CAB4830559.1"/>
    </source>
</evidence>
<evidence type="ECO:0000256" key="1">
    <source>
        <dbReference type="ARBA" id="ARBA00010699"/>
    </source>
</evidence>
<dbReference type="InterPro" id="IPR005793">
    <property type="entry name" value="Formyl_trans_C"/>
</dbReference>
<dbReference type="CDD" id="cd08646">
    <property type="entry name" value="FMT_core_Met-tRNA-FMT_N"/>
    <property type="match status" value="1"/>
</dbReference>
<dbReference type="Pfam" id="PF00551">
    <property type="entry name" value="Formyl_trans_N"/>
    <property type="match status" value="1"/>
</dbReference>
<evidence type="ECO:0000256" key="4">
    <source>
        <dbReference type="ARBA" id="ARBA00022917"/>
    </source>
</evidence>
<evidence type="ECO:0000256" key="5">
    <source>
        <dbReference type="SAM" id="MobiDB-lite"/>
    </source>
</evidence>
<dbReference type="SUPFAM" id="SSF50486">
    <property type="entry name" value="FMT C-terminal domain-like"/>
    <property type="match status" value="1"/>
</dbReference>
<sequence length="269" mass="28793">MRRRLAYFGTPMMAVPPLRALVDAGHDVAFVVTRADKRRGRGGELSPSPVKAAALELGIPVSHSVDDVLGKDIELGVVVAFGQIIKPHVLAEVPMVNIHFSLLPRWRGAAPVERALLAGDTETGTCLMQLEEGLDTGPVYDTVRTPIGPTDTADDLRRVLVAAGTEQLVRCLAAPLPTPVPQSGEPLYAAKITPDELRIDWSQPAAQIDRLVRLGGAWTMFRGKRVKVHAATVTDGVLTPVTVQPEGKGPMPASDFLRGARPEPGETFA</sequence>
<evidence type="ECO:0000256" key="3">
    <source>
        <dbReference type="ARBA" id="ARBA00022679"/>
    </source>
</evidence>
<evidence type="ECO:0000259" key="7">
    <source>
        <dbReference type="Pfam" id="PF02911"/>
    </source>
</evidence>
<protein>
    <recommendedName>
        <fullName evidence="2">methionyl-tRNA formyltransferase</fullName>
        <ecNumber evidence="2">2.1.2.9</ecNumber>
    </recommendedName>
</protein>
<dbReference type="AlphaFoldDB" id="A0A6J7AE99"/>
<proteinExistence type="inferred from homology"/>
<dbReference type="InterPro" id="IPR011034">
    <property type="entry name" value="Formyl_transferase-like_C_sf"/>
</dbReference>
<keyword evidence="4" id="KW-0648">Protein biosynthesis</keyword>
<dbReference type="Gene3D" id="3.40.50.12230">
    <property type="match status" value="1"/>
</dbReference>
<name>A0A6J7AE99_9ZZZZ</name>
<dbReference type="SUPFAM" id="SSF53328">
    <property type="entry name" value="Formyltransferase"/>
    <property type="match status" value="1"/>
</dbReference>
<dbReference type="PANTHER" id="PTHR11138:SF5">
    <property type="entry name" value="METHIONYL-TRNA FORMYLTRANSFERASE, MITOCHONDRIAL"/>
    <property type="match status" value="1"/>
</dbReference>
<dbReference type="HAMAP" id="MF_00182">
    <property type="entry name" value="Formyl_trans"/>
    <property type="match status" value="1"/>
</dbReference>
<dbReference type="GO" id="GO:0005829">
    <property type="term" value="C:cytosol"/>
    <property type="evidence" value="ECO:0007669"/>
    <property type="project" value="TreeGrafter"/>
</dbReference>
<dbReference type="PANTHER" id="PTHR11138">
    <property type="entry name" value="METHIONYL-TRNA FORMYLTRANSFERASE"/>
    <property type="match status" value="1"/>
</dbReference>
<dbReference type="InterPro" id="IPR005794">
    <property type="entry name" value="Fmt"/>
</dbReference>
<gene>
    <name evidence="8" type="ORF">UFOPK3099_02038</name>
</gene>
<dbReference type="EC" id="2.1.2.9" evidence="2"/>
<feature type="domain" description="Formyl transferase C-terminal" evidence="7">
    <location>
        <begin position="191"/>
        <end position="235"/>
    </location>
</feature>
<feature type="compositionally biased region" description="Basic and acidic residues" evidence="5">
    <location>
        <begin position="258"/>
        <end position="269"/>
    </location>
</feature>
<dbReference type="Pfam" id="PF02911">
    <property type="entry name" value="Formyl_trans_C"/>
    <property type="match status" value="1"/>
</dbReference>
<accession>A0A6J7AE99</accession>
<dbReference type="InterPro" id="IPR002376">
    <property type="entry name" value="Formyl_transf_N"/>
</dbReference>
<dbReference type="InterPro" id="IPR041711">
    <property type="entry name" value="Met-tRNA-FMT_N"/>
</dbReference>
<keyword evidence="3" id="KW-0808">Transferase</keyword>
<feature type="region of interest" description="Disordered" evidence="5">
    <location>
        <begin position="241"/>
        <end position="269"/>
    </location>
</feature>